<proteinExistence type="predicted"/>
<keyword evidence="2" id="KW-1185">Reference proteome</keyword>
<reference evidence="2" key="1">
    <citation type="journal article" date="2017" name="Nat. Ecol. Evol.">
        <title>Genome expansion and lineage-specific genetic innovations in the forest pathogenic fungi Armillaria.</title>
        <authorList>
            <person name="Sipos G."/>
            <person name="Prasanna A.N."/>
            <person name="Walter M.C."/>
            <person name="O'Connor E."/>
            <person name="Balint B."/>
            <person name="Krizsan K."/>
            <person name="Kiss B."/>
            <person name="Hess J."/>
            <person name="Varga T."/>
            <person name="Slot J."/>
            <person name="Riley R."/>
            <person name="Boka B."/>
            <person name="Rigling D."/>
            <person name="Barry K."/>
            <person name="Lee J."/>
            <person name="Mihaltcheva S."/>
            <person name="LaButti K."/>
            <person name="Lipzen A."/>
            <person name="Waldron R."/>
            <person name="Moloney N.M."/>
            <person name="Sperisen C."/>
            <person name="Kredics L."/>
            <person name="Vagvoelgyi C."/>
            <person name="Patrignani A."/>
            <person name="Fitzpatrick D."/>
            <person name="Nagy I."/>
            <person name="Doyle S."/>
            <person name="Anderson J.B."/>
            <person name="Grigoriev I.V."/>
            <person name="Gueldener U."/>
            <person name="Muensterkoetter M."/>
            <person name="Nagy L.G."/>
        </authorList>
    </citation>
    <scope>NUCLEOTIDE SEQUENCE [LARGE SCALE GENOMIC DNA]</scope>
    <source>
        <strain evidence="2">C18/9</strain>
    </source>
</reference>
<evidence type="ECO:0000313" key="1">
    <source>
        <dbReference type="EMBL" id="SJL17359.1"/>
    </source>
</evidence>
<protein>
    <submittedName>
        <fullName evidence="1">Uncharacterized protein</fullName>
    </submittedName>
</protein>
<dbReference type="AlphaFoldDB" id="A0A284S8M0"/>
<gene>
    <name evidence="1" type="ORF">ARMOST_20909</name>
</gene>
<name>A0A284S8M0_ARMOS</name>
<organism evidence="1 2">
    <name type="scientific">Armillaria ostoyae</name>
    <name type="common">Armillaria root rot fungus</name>
    <dbReference type="NCBI Taxonomy" id="47428"/>
    <lineage>
        <taxon>Eukaryota</taxon>
        <taxon>Fungi</taxon>
        <taxon>Dikarya</taxon>
        <taxon>Basidiomycota</taxon>
        <taxon>Agaricomycotina</taxon>
        <taxon>Agaricomycetes</taxon>
        <taxon>Agaricomycetidae</taxon>
        <taxon>Agaricales</taxon>
        <taxon>Marasmiineae</taxon>
        <taxon>Physalacriaceae</taxon>
        <taxon>Armillaria</taxon>
    </lineage>
</organism>
<evidence type="ECO:0000313" key="2">
    <source>
        <dbReference type="Proteomes" id="UP000219338"/>
    </source>
</evidence>
<accession>A0A284S8M0</accession>
<dbReference type="Proteomes" id="UP000219338">
    <property type="component" value="Unassembled WGS sequence"/>
</dbReference>
<sequence length="73" mass="7880">MTLCKRIADGPVATTVGYEFSRIRTPFGMRNNQVAEKGNGGSLNRTPNSLGIDALQKIVFGLCGGPKSPEYDY</sequence>
<dbReference type="EMBL" id="FUEG01000043">
    <property type="protein sequence ID" value="SJL17359.1"/>
    <property type="molecule type" value="Genomic_DNA"/>
</dbReference>